<reference evidence="2" key="1">
    <citation type="submission" date="2016-01" db="EMBL/GenBank/DDBJ databases">
        <authorList>
            <person name="Mcilroy J.S."/>
            <person name="Karst M S."/>
            <person name="Albertsen M."/>
        </authorList>
    </citation>
    <scope>NUCLEOTIDE SEQUENCE</scope>
    <source>
        <strain evidence="2">Cfx-K</strain>
    </source>
</reference>
<evidence type="ECO:0000256" key="1">
    <source>
        <dbReference type="SAM" id="Phobius"/>
    </source>
</evidence>
<feature type="transmembrane region" description="Helical" evidence="1">
    <location>
        <begin position="20"/>
        <end position="39"/>
    </location>
</feature>
<dbReference type="AlphaFoldDB" id="A0A160T447"/>
<keyword evidence="1" id="KW-0812">Transmembrane</keyword>
<dbReference type="Pfam" id="PF13197">
    <property type="entry name" value="DUF4013"/>
    <property type="match status" value="1"/>
</dbReference>
<protein>
    <recommendedName>
        <fullName evidence="4">DUF4013 domain-containing protein</fullName>
    </recommendedName>
</protein>
<evidence type="ECO:0000313" key="2">
    <source>
        <dbReference type="EMBL" id="CUS05021.2"/>
    </source>
</evidence>
<feature type="transmembrane region" description="Helical" evidence="1">
    <location>
        <begin position="118"/>
        <end position="144"/>
    </location>
</feature>
<sequence>MDINKAVRYVTEDKTWLSKLLIGVLMSVLSFLIVPALILQGYVVKIIRRVMGGEWDGLPEWDDWGGLLRDGFFVTVAEIVYTLPFILLMIVGAAATGGLASVTGSENAAGLIATTGGLGMLCLVFLFVIALLLLMPAILIQYAIKDDFGALFRFSEVFGLMRANMADILMVFLVSVVAAIAVSLVTGVLSVVPCLGWIAAFVIGLAATPFISFVTGHLYGQIAAKVLGNKAGGSLTGVA</sequence>
<feature type="transmembrane region" description="Helical" evidence="1">
    <location>
        <begin position="165"/>
        <end position="189"/>
    </location>
</feature>
<proteinExistence type="predicted"/>
<dbReference type="EMBL" id="LN890655">
    <property type="protein sequence ID" value="CUS05021.2"/>
    <property type="molecule type" value="Genomic_DNA"/>
</dbReference>
<evidence type="ECO:0008006" key="4">
    <source>
        <dbReference type="Google" id="ProtNLM"/>
    </source>
</evidence>
<dbReference type="RefSeq" id="WP_157913198.1">
    <property type="nucleotide sequence ID" value="NZ_LN890655.1"/>
</dbReference>
<keyword evidence="1" id="KW-0472">Membrane</keyword>
<dbReference type="OrthoDB" id="9799578at2"/>
<keyword evidence="3" id="KW-1185">Reference proteome</keyword>
<dbReference type="InterPro" id="IPR025098">
    <property type="entry name" value="DUF4013"/>
</dbReference>
<organism evidence="2 3">
    <name type="scientific">Candidatus Promineifilum breve</name>
    <dbReference type="NCBI Taxonomy" id="1806508"/>
    <lineage>
        <taxon>Bacteria</taxon>
        <taxon>Bacillati</taxon>
        <taxon>Chloroflexota</taxon>
        <taxon>Ardenticatenia</taxon>
        <taxon>Candidatus Promineifilales</taxon>
        <taxon>Candidatus Promineifilaceae</taxon>
        <taxon>Candidatus Promineifilum</taxon>
    </lineage>
</organism>
<evidence type="ECO:0000313" key="3">
    <source>
        <dbReference type="Proteomes" id="UP000215027"/>
    </source>
</evidence>
<gene>
    <name evidence="2" type="ORF">CFX0092_A3143</name>
</gene>
<accession>A0A160T447</accession>
<feature type="transmembrane region" description="Helical" evidence="1">
    <location>
        <begin position="195"/>
        <end position="220"/>
    </location>
</feature>
<name>A0A160T447_9CHLR</name>
<dbReference type="KEGG" id="pbf:CFX0092_A3143"/>
<dbReference type="Proteomes" id="UP000215027">
    <property type="component" value="Chromosome I"/>
</dbReference>
<feature type="transmembrane region" description="Helical" evidence="1">
    <location>
        <begin position="79"/>
        <end position="98"/>
    </location>
</feature>
<keyword evidence="1" id="KW-1133">Transmembrane helix</keyword>